<sequence>MNNFKYLKISNSEEALHNISNLQNSKFLAGGTNLIDLWKYDLLNPDTLIDINELQDLTTENETADGSFFLGALLTNAETAHHPVVEEKYPLLSRSILAGASAQIRNSATNGGNLLQKTRCYYFYDAALPCNKRNPGSGCPAIEGSNRMHAILGTSEKCIAVFPSDMCVGLAALEAVIQVKGLNGERLIKFEDFHTLPGETPEIDNTLAEDELITGIILPKEGFAENFSYLKLRDRSSYAFALISVATGLKLENGLIKKARIALGGIAHKPWRVKEAEDFLIDKKPDEENFRTAAEMIIKGAKGFGDNDFKIELSKKAIVRNCLMALDPTESQRPGAKPAL</sequence>
<dbReference type="PANTHER" id="PTHR42659">
    <property type="entry name" value="XANTHINE DEHYDROGENASE SUBUNIT C-RELATED"/>
    <property type="match status" value="1"/>
</dbReference>
<dbReference type="Gene3D" id="3.30.43.10">
    <property type="entry name" value="Uridine Diphospho-n-acetylenolpyruvylglucosamine Reductase, domain 2"/>
    <property type="match status" value="1"/>
</dbReference>
<gene>
    <name evidence="3" type="ORF">SAMN05443292_0286</name>
</gene>
<feature type="domain" description="FAD-binding PCMH-type" evidence="2">
    <location>
        <begin position="1"/>
        <end position="223"/>
    </location>
</feature>
<dbReference type="Gene3D" id="3.30.465.10">
    <property type="match status" value="2"/>
</dbReference>
<keyword evidence="1" id="KW-0285">Flavoprotein</keyword>
<proteinExistence type="predicted"/>
<protein>
    <submittedName>
        <fullName evidence="3">Xanthine dehydrogenase YagS FAD-binding subunit</fullName>
    </submittedName>
</protein>
<dbReference type="GO" id="GO:0016491">
    <property type="term" value="F:oxidoreductase activity"/>
    <property type="evidence" value="ECO:0007669"/>
    <property type="project" value="InterPro"/>
</dbReference>
<accession>A0A1I3D6S7</accession>
<evidence type="ECO:0000313" key="4">
    <source>
        <dbReference type="Proteomes" id="UP000198931"/>
    </source>
</evidence>
<dbReference type="Proteomes" id="UP000198931">
    <property type="component" value="Unassembled WGS sequence"/>
</dbReference>
<dbReference type="STRING" id="1125876.SAMN05443292_0286"/>
<dbReference type="GO" id="GO:0071949">
    <property type="term" value="F:FAD binding"/>
    <property type="evidence" value="ECO:0007669"/>
    <property type="project" value="InterPro"/>
</dbReference>
<dbReference type="Gene3D" id="3.30.390.50">
    <property type="entry name" value="CO dehydrogenase flavoprotein, C-terminal domain"/>
    <property type="match status" value="1"/>
</dbReference>
<dbReference type="InterPro" id="IPR016166">
    <property type="entry name" value="FAD-bd_PCMH"/>
</dbReference>
<dbReference type="OrthoDB" id="9814706at2"/>
<dbReference type="InterPro" id="IPR002346">
    <property type="entry name" value="Mopterin_DH_FAD-bd"/>
</dbReference>
<keyword evidence="1" id="KW-0274">FAD</keyword>
<dbReference type="InterPro" id="IPR016167">
    <property type="entry name" value="FAD-bd_PCMH_sub1"/>
</dbReference>
<dbReference type="InterPro" id="IPR051312">
    <property type="entry name" value="Diverse_Substr_Oxidored"/>
</dbReference>
<reference evidence="3 4" key="1">
    <citation type="submission" date="2016-10" db="EMBL/GenBank/DDBJ databases">
        <authorList>
            <person name="de Groot N.N."/>
        </authorList>
    </citation>
    <scope>NUCLEOTIDE SEQUENCE [LARGE SCALE GENOMIC DNA]</scope>
    <source>
        <strain evidence="3 4">DSM 26000</strain>
    </source>
</reference>
<evidence type="ECO:0000259" key="2">
    <source>
        <dbReference type="PROSITE" id="PS51387"/>
    </source>
</evidence>
<dbReference type="SUPFAM" id="SSF55447">
    <property type="entry name" value="CO dehydrogenase flavoprotein C-terminal domain-like"/>
    <property type="match status" value="1"/>
</dbReference>
<dbReference type="RefSeq" id="WP_090078390.1">
    <property type="nucleotide sequence ID" value="NZ_FOQT01000001.1"/>
</dbReference>
<dbReference type="AlphaFoldDB" id="A0A1I3D6S7"/>
<dbReference type="SMART" id="SM01092">
    <property type="entry name" value="CO_deh_flav_C"/>
    <property type="match status" value="1"/>
</dbReference>
<dbReference type="InterPro" id="IPR036683">
    <property type="entry name" value="CO_DH_flav_C_dom_sf"/>
</dbReference>
<dbReference type="InterPro" id="IPR005107">
    <property type="entry name" value="CO_DH_flav_C"/>
</dbReference>
<dbReference type="InterPro" id="IPR016169">
    <property type="entry name" value="FAD-bd_PCMH_sub2"/>
</dbReference>
<dbReference type="InterPro" id="IPR036318">
    <property type="entry name" value="FAD-bd_PCMH-like_sf"/>
</dbReference>
<dbReference type="PANTHER" id="PTHR42659:SF9">
    <property type="entry name" value="XANTHINE DEHYDROGENASE FAD-BINDING SUBUNIT XDHB-RELATED"/>
    <property type="match status" value="1"/>
</dbReference>
<dbReference type="SUPFAM" id="SSF56176">
    <property type="entry name" value="FAD-binding/transporter-associated domain-like"/>
    <property type="match status" value="1"/>
</dbReference>
<dbReference type="PROSITE" id="PS51387">
    <property type="entry name" value="FAD_PCMH"/>
    <property type="match status" value="1"/>
</dbReference>
<organism evidence="3 4">
    <name type="scientific">Halpernia frigidisoli</name>
    <dbReference type="NCBI Taxonomy" id="1125876"/>
    <lineage>
        <taxon>Bacteria</taxon>
        <taxon>Pseudomonadati</taxon>
        <taxon>Bacteroidota</taxon>
        <taxon>Flavobacteriia</taxon>
        <taxon>Flavobacteriales</taxon>
        <taxon>Weeksellaceae</taxon>
        <taxon>Chryseobacterium group</taxon>
        <taxon>Halpernia</taxon>
    </lineage>
</organism>
<evidence type="ECO:0000313" key="3">
    <source>
        <dbReference type="EMBL" id="SFH82279.1"/>
    </source>
</evidence>
<keyword evidence="4" id="KW-1185">Reference proteome</keyword>
<dbReference type="EMBL" id="FOQT01000001">
    <property type="protein sequence ID" value="SFH82279.1"/>
    <property type="molecule type" value="Genomic_DNA"/>
</dbReference>
<dbReference type="Pfam" id="PF00941">
    <property type="entry name" value="FAD_binding_5"/>
    <property type="match status" value="1"/>
</dbReference>
<evidence type="ECO:0000256" key="1">
    <source>
        <dbReference type="ARBA" id="ARBA00022827"/>
    </source>
</evidence>
<name>A0A1I3D6S7_9FLAO</name>
<dbReference type="Pfam" id="PF03450">
    <property type="entry name" value="CO_deh_flav_C"/>
    <property type="match status" value="1"/>
</dbReference>